<evidence type="ECO:0000313" key="1">
    <source>
        <dbReference type="EMBL" id="EFJ31945.1"/>
    </source>
</evidence>
<organism evidence="2">
    <name type="scientific">Selaginella moellendorffii</name>
    <name type="common">Spikemoss</name>
    <dbReference type="NCBI Taxonomy" id="88036"/>
    <lineage>
        <taxon>Eukaryota</taxon>
        <taxon>Viridiplantae</taxon>
        <taxon>Streptophyta</taxon>
        <taxon>Embryophyta</taxon>
        <taxon>Tracheophyta</taxon>
        <taxon>Lycopodiopsida</taxon>
        <taxon>Selaginellales</taxon>
        <taxon>Selaginellaceae</taxon>
        <taxon>Selaginella</taxon>
    </lineage>
</organism>
<dbReference type="AlphaFoldDB" id="D8R7V5"/>
<name>D8R7V5_SELML</name>
<dbReference type="InterPro" id="IPR038741">
    <property type="entry name" value="AP5B1"/>
</dbReference>
<sequence>MAQRALPAAHYSFPGHTLAAGHRELDHLQRQGRCSSTGGEVTPEAFDPVSFKAAKLECLTRSAVVFNRQQQEGSVHVMVQEDATDMASKFVKDELVCLSSYKWLPPSSTETRLLFQTLHRFLVSGYEQEFFKGFMVPMSGTSLKEMARDSGKFDKSSWIKEPSCSRRSLSASSHANFDKVMKRERQSFNSTCQEQEQKSCI</sequence>
<evidence type="ECO:0000313" key="2">
    <source>
        <dbReference type="Proteomes" id="UP000001514"/>
    </source>
</evidence>
<dbReference type="PANTHER" id="PTHR34033:SF1">
    <property type="entry name" value="AP-5 COMPLEX SUBUNIT BETA-1"/>
    <property type="match status" value="1"/>
</dbReference>
<gene>
    <name evidence="1" type="ORF">SELMODRAFT_408304</name>
</gene>
<dbReference type="Gramene" id="EFJ31945">
    <property type="protein sequence ID" value="EFJ31945"/>
    <property type="gene ID" value="SELMODRAFT_408304"/>
</dbReference>
<protein>
    <submittedName>
        <fullName evidence="1">Uncharacterized protein</fullName>
    </submittedName>
</protein>
<keyword evidence="2" id="KW-1185">Reference proteome</keyword>
<dbReference type="Proteomes" id="UP000001514">
    <property type="component" value="Unassembled WGS sequence"/>
</dbReference>
<dbReference type="KEGG" id="smo:SELMODRAFT_408304"/>
<dbReference type="EMBL" id="GL377573">
    <property type="protein sequence ID" value="EFJ31945.1"/>
    <property type="molecule type" value="Genomic_DNA"/>
</dbReference>
<accession>D8R7V5</accession>
<dbReference type="GO" id="GO:0016197">
    <property type="term" value="P:endosomal transport"/>
    <property type="evidence" value="ECO:0007669"/>
    <property type="project" value="InterPro"/>
</dbReference>
<dbReference type="InParanoid" id="D8R7V5"/>
<dbReference type="HOGENOM" id="CLU_1362440_0_0_1"/>
<reference evidence="1 2" key="1">
    <citation type="journal article" date="2011" name="Science">
        <title>The Selaginella genome identifies genetic changes associated with the evolution of vascular plants.</title>
        <authorList>
            <person name="Banks J.A."/>
            <person name="Nishiyama T."/>
            <person name="Hasebe M."/>
            <person name="Bowman J.L."/>
            <person name="Gribskov M."/>
            <person name="dePamphilis C."/>
            <person name="Albert V.A."/>
            <person name="Aono N."/>
            <person name="Aoyama T."/>
            <person name="Ambrose B.A."/>
            <person name="Ashton N.W."/>
            <person name="Axtell M.J."/>
            <person name="Barker E."/>
            <person name="Barker M.S."/>
            <person name="Bennetzen J.L."/>
            <person name="Bonawitz N.D."/>
            <person name="Chapple C."/>
            <person name="Cheng C."/>
            <person name="Correa L.G."/>
            <person name="Dacre M."/>
            <person name="DeBarry J."/>
            <person name="Dreyer I."/>
            <person name="Elias M."/>
            <person name="Engstrom E.M."/>
            <person name="Estelle M."/>
            <person name="Feng L."/>
            <person name="Finet C."/>
            <person name="Floyd S.K."/>
            <person name="Frommer W.B."/>
            <person name="Fujita T."/>
            <person name="Gramzow L."/>
            <person name="Gutensohn M."/>
            <person name="Harholt J."/>
            <person name="Hattori M."/>
            <person name="Heyl A."/>
            <person name="Hirai T."/>
            <person name="Hiwatashi Y."/>
            <person name="Ishikawa M."/>
            <person name="Iwata M."/>
            <person name="Karol K.G."/>
            <person name="Koehler B."/>
            <person name="Kolukisaoglu U."/>
            <person name="Kubo M."/>
            <person name="Kurata T."/>
            <person name="Lalonde S."/>
            <person name="Li K."/>
            <person name="Li Y."/>
            <person name="Litt A."/>
            <person name="Lyons E."/>
            <person name="Manning G."/>
            <person name="Maruyama T."/>
            <person name="Michael T.P."/>
            <person name="Mikami K."/>
            <person name="Miyazaki S."/>
            <person name="Morinaga S."/>
            <person name="Murata T."/>
            <person name="Mueller-Roeber B."/>
            <person name="Nelson D.R."/>
            <person name="Obara M."/>
            <person name="Oguri Y."/>
            <person name="Olmstead R.G."/>
            <person name="Onodera N."/>
            <person name="Petersen B.L."/>
            <person name="Pils B."/>
            <person name="Prigge M."/>
            <person name="Rensing S.A."/>
            <person name="Riano-Pachon D.M."/>
            <person name="Roberts A.W."/>
            <person name="Sato Y."/>
            <person name="Scheller H.V."/>
            <person name="Schulz B."/>
            <person name="Schulz C."/>
            <person name="Shakirov E.V."/>
            <person name="Shibagaki N."/>
            <person name="Shinohara N."/>
            <person name="Shippen D.E."/>
            <person name="Soerensen I."/>
            <person name="Sotooka R."/>
            <person name="Sugimoto N."/>
            <person name="Sugita M."/>
            <person name="Sumikawa N."/>
            <person name="Tanurdzic M."/>
            <person name="Theissen G."/>
            <person name="Ulvskov P."/>
            <person name="Wakazuki S."/>
            <person name="Weng J.K."/>
            <person name="Willats W.W."/>
            <person name="Wipf D."/>
            <person name="Wolf P.G."/>
            <person name="Yang L."/>
            <person name="Zimmer A.D."/>
            <person name="Zhu Q."/>
            <person name="Mitros T."/>
            <person name="Hellsten U."/>
            <person name="Loque D."/>
            <person name="Otillar R."/>
            <person name="Salamov A."/>
            <person name="Schmutz J."/>
            <person name="Shapiro H."/>
            <person name="Lindquist E."/>
            <person name="Lucas S."/>
            <person name="Rokhsar D."/>
            <person name="Grigoriev I.V."/>
        </authorList>
    </citation>
    <scope>NUCLEOTIDE SEQUENCE [LARGE SCALE GENOMIC DNA]</scope>
</reference>
<dbReference type="PANTHER" id="PTHR34033">
    <property type="entry name" value="AP-5 COMPLEX SUBUNIT BETA-1"/>
    <property type="match status" value="1"/>
</dbReference>
<proteinExistence type="predicted"/>